<keyword evidence="1" id="KW-0812">Transmembrane</keyword>
<dbReference type="InterPro" id="IPR032710">
    <property type="entry name" value="NTF2-like_dom_sf"/>
</dbReference>
<name>A0A4R3HYT8_PAULE</name>
<dbReference type="OrthoDB" id="5504996at2"/>
<dbReference type="InterPro" id="IPR029058">
    <property type="entry name" value="AB_hydrolase_fold"/>
</dbReference>
<evidence type="ECO:0000259" key="3">
    <source>
        <dbReference type="Pfam" id="PF01757"/>
    </source>
</evidence>
<dbReference type="InterPro" id="IPR010451">
    <property type="entry name" value="Acetoacetate_decarboxylase"/>
</dbReference>
<dbReference type="Pfam" id="PF01738">
    <property type="entry name" value="DLH"/>
    <property type="match status" value="1"/>
</dbReference>
<feature type="transmembrane region" description="Helical" evidence="1">
    <location>
        <begin position="141"/>
        <end position="161"/>
    </location>
</feature>
<gene>
    <name evidence="4" type="ORF">EDC30_103135</name>
</gene>
<feature type="transmembrane region" description="Helical" evidence="1">
    <location>
        <begin position="341"/>
        <end position="364"/>
    </location>
</feature>
<sequence length="1160" mass="130355">MNPTQRFHSLDNLRAVMMWLGIVLHVAVNHMVGKSPLFWRDPETTLAANFMMAFIHTFRMPVFFILAGFFVALLMARRGAAGMMKHRLRRIGLPFLIFWPLIFVTTGFFIKQYLSLMPLDADGQPPQPPEDRLVNTMHLWFLYYLLWFCAMAALCNMLGRYAPQRLSNGVAAAWRMLASRWWGFLVLTLPLAVTGSFYWNGIVSPDGSFLPNAAELVHNGLFFTFGLYLYRHQESLLPHYVKHGWRYAGAGLVFFIVAMGVFDAFDKNPHVLPHVQVLLAYLYHCATWLWSFALIGLFMRHLPAQNRALSFVADSSYWVYLVHFPFTVGFGVLLYDAPYSALTKIAINLAATTTACLLTYLLLVRYTPVSALLNGHRHALPLRPRTLGVAGVLLFACGLGFTQIKFDANDVPTSHEQPAAVSVPDDIAVFLRQLGQAYGAADGKAVASLLSQDFLYQGMNRDAFLDHLQKNRQYFSTSHITPVEMREHADGIELSAYATSEKGVLAPSLQLLPLQAGAKLVKEDGKWKLHGNQQREEASLYQRFSNIVADFSPADLEAYRRHLPQGYDMPAHPYVRVSVTTWERMGLPQRPYRLAQLSILASKDGDNVWYLLAMPETDWLAVEAGKAIGFPKFIADIDIQRSLGDQWQVSVRRDGATLAEVAFDSVVTTKTSRYREDWPNNPDDWLLFDKSGAAIKASFQALAPPRSFNSGFGWMTVNPQAALWKELLAPGSRALAMHVQGEGAYKLHVYPFANTQVPAGIRQLLDANAAAWANQDMDAVLGLHHPAFKVTNQKDLAAMRKLFNHTRRYEWQVKELREDGDFAVIHGEIRTEAGAIPKSARLFRENGRWVFYGDGGSWQEQRRQPQAMRDAAARLFEEQLQTQAREVLTKHDDLRFATEATELSTLSKLSNAVFKPSGSGPFPALVLLPDCSGRIGASMQQRVEAGIAQGYVVMVVDSLRGHPNNCISPLRVSFERRIKDAYDALDHLSKMPQVDPQRIAVAGYSQGGTVALMLTSKQSTALFGRQRRFAAGAAWYPLCYLSARYGKQEADFLRQDIDKPLLLLMGGDDIYTPAYDCEPHLQELQAAGAPVEWHVFPQAGHGWDLKEVSGRSTFTFRGDRMTFSYDAAATQEGQKQMFEFFKRKLMLNPLRQATVVQAKQ</sequence>
<accession>A0A4R3HYT8</accession>
<feature type="transmembrane region" description="Helical" evidence="1">
    <location>
        <begin position="277"/>
        <end position="297"/>
    </location>
</feature>
<evidence type="ECO:0000259" key="2">
    <source>
        <dbReference type="Pfam" id="PF01738"/>
    </source>
</evidence>
<organism evidence="4 5">
    <name type="scientific">Paucimonas lemoignei</name>
    <name type="common">Pseudomonas lemoignei</name>
    <dbReference type="NCBI Taxonomy" id="29443"/>
    <lineage>
        <taxon>Bacteria</taxon>
        <taxon>Pseudomonadati</taxon>
        <taxon>Pseudomonadota</taxon>
        <taxon>Betaproteobacteria</taxon>
        <taxon>Burkholderiales</taxon>
        <taxon>Burkholderiaceae</taxon>
        <taxon>Paucimonas</taxon>
    </lineage>
</organism>
<evidence type="ECO:0000256" key="1">
    <source>
        <dbReference type="SAM" id="Phobius"/>
    </source>
</evidence>
<feature type="transmembrane region" description="Helical" evidence="1">
    <location>
        <begin position="181"/>
        <end position="201"/>
    </location>
</feature>
<dbReference type="PANTHER" id="PTHR36927">
    <property type="entry name" value="BLR4337 PROTEIN"/>
    <property type="match status" value="1"/>
</dbReference>
<dbReference type="Pfam" id="PF01757">
    <property type="entry name" value="Acyl_transf_3"/>
    <property type="match status" value="1"/>
</dbReference>
<feature type="transmembrane region" description="Helical" evidence="1">
    <location>
        <begin position="385"/>
        <end position="404"/>
    </location>
</feature>
<keyword evidence="5" id="KW-1185">Reference proteome</keyword>
<keyword evidence="1" id="KW-1133">Transmembrane helix</keyword>
<dbReference type="GO" id="GO:0016747">
    <property type="term" value="F:acyltransferase activity, transferring groups other than amino-acyl groups"/>
    <property type="evidence" value="ECO:0007669"/>
    <property type="project" value="InterPro"/>
</dbReference>
<dbReference type="InterPro" id="IPR023375">
    <property type="entry name" value="ADC_dom_sf"/>
</dbReference>
<dbReference type="SUPFAM" id="SSF53474">
    <property type="entry name" value="alpha/beta-Hydrolases"/>
    <property type="match status" value="1"/>
</dbReference>
<dbReference type="Proteomes" id="UP000295382">
    <property type="component" value="Unassembled WGS sequence"/>
</dbReference>
<dbReference type="RefSeq" id="WP_132257923.1">
    <property type="nucleotide sequence ID" value="NZ_SLZQ01000003.1"/>
</dbReference>
<feature type="transmembrane region" description="Helical" evidence="1">
    <location>
        <begin position="12"/>
        <end position="32"/>
    </location>
</feature>
<feature type="transmembrane region" description="Helical" evidence="1">
    <location>
        <begin position="244"/>
        <end position="265"/>
    </location>
</feature>
<dbReference type="InterPro" id="IPR050623">
    <property type="entry name" value="Glucan_succinyl_AcylTrfase"/>
</dbReference>
<comment type="caution">
    <text evidence="4">The sequence shown here is derived from an EMBL/GenBank/DDBJ whole genome shotgun (WGS) entry which is preliminary data.</text>
</comment>
<dbReference type="AlphaFoldDB" id="A0A4R3HYT8"/>
<evidence type="ECO:0000313" key="4">
    <source>
        <dbReference type="EMBL" id="TCS37843.1"/>
    </source>
</evidence>
<keyword evidence="4" id="KW-0378">Hydrolase</keyword>
<dbReference type="SUPFAM" id="SSF54427">
    <property type="entry name" value="NTF2-like"/>
    <property type="match status" value="2"/>
</dbReference>
<dbReference type="EMBL" id="SLZQ01000003">
    <property type="protein sequence ID" value="TCS37843.1"/>
    <property type="molecule type" value="Genomic_DNA"/>
</dbReference>
<feature type="transmembrane region" description="Helical" evidence="1">
    <location>
        <begin position="317"/>
        <end position="335"/>
    </location>
</feature>
<reference evidence="4 5" key="1">
    <citation type="submission" date="2019-03" db="EMBL/GenBank/DDBJ databases">
        <title>Genomic Encyclopedia of Type Strains, Phase IV (KMG-IV): sequencing the most valuable type-strain genomes for metagenomic binning, comparative biology and taxonomic classification.</title>
        <authorList>
            <person name="Goeker M."/>
        </authorList>
    </citation>
    <scope>NUCLEOTIDE SEQUENCE [LARGE SCALE GENOMIC DNA]</scope>
    <source>
        <strain evidence="4 5">DSM 7445</strain>
    </source>
</reference>
<feature type="transmembrane region" description="Helical" evidence="1">
    <location>
        <begin position="88"/>
        <end position="110"/>
    </location>
</feature>
<dbReference type="Gene3D" id="3.10.450.50">
    <property type="match status" value="1"/>
</dbReference>
<dbReference type="GO" id="GO:0016787">
    <property type="term" value="F:hydrolase activity"/>
    <property type="evidence" value="ECO:0007669"/>
    <property type="project" value="UniProtKB-KW"/>
</dbReference>
<dbReference type="Pfam" id="PF06314">
    <property type="entry name" value="ADC"/>
    <property type="match status" value="1"/>
</dbReference>
<dbReference type="Gene3D" id="3.40.50.1820">
    <property type="entry name" value="alpha/beta hydrolase"/>
    <property type="match status" value="1"/>
</dbReference>
<dbReference type="InterPro" id="IPR002925">
    <property type="entry name" value="Dienelactn_hydro"/>
</dbReference>
<feature type="domain" description="Acyltransferase 3" evidence="3">
    <location>
        <begin position="8"/>
        <end position="360"/>
    </location>
</feature>
<feature type="transmembrane region" description="Helical" evidence="1">
    <location>
        <begin position="213"/>
        <end position="232"/>
    </location>
</feature>
<feature type="transmembrane region" description="Helical" evidence="1">
    <location>
        <begin position="52"/>
        <end position="76"/>
    </location>
</feature>
<dbReference type="PANTHER" id="PTHR36927:SF1">
    <property type="entry name" value="MDO-LIKE PROTEIN"/>
    <property type="match status" value="1"/>
</dbReference>
<dbReference type="InterPro" id="IPR002656">
    <property type="entry name" value="Acyl_transf_3_dom"/>
</dbReference>
<dbReference type="Gene3D" id="2.40.400.10">
    <property type="entry name" value="Acetoacetate decarboxylase-like"/>
    <property type="match status" value="1"/>
</dbReference>
<protein>
    <submittedName>
        <fullName evidence="4">Dienelactone hydrolase</fullName>
    </submittedName>
</protein>
<proteinExistence type="predicted"/>
<dbReference type="GO" id="GO:0016829">
    <property type="term" value="F:lyase activity"/>
    <property type="evidence" value="ECO:0007669"/>
    <property type="project" value="InterPro"/>
</dbReference>
<feature type="domain" description="Dienelactone hydrolase" evidence="2">
    <location>
        <begin position="913"/>
        <end position="1143"/>
    </location>
</feature>
<dbReference type="SUPFAM" id="SSF160104">
    <property type="entry name" value="Acetoacetate decarboxylase-like"/>
    <property type="match status" value="1"/>
</dbReference>
<keyword evidence="1" id="KW-0472">Membrane</keyword>
<evidence type="ECO:0000313" key="5">
    <source>
        <dbReference type="Proteomes" id="UP000295382"/>
    </source>
</evidence>